<evidence type="ECO:0000256" key="1">
    <source>
        <dbReference type="SAM" id="SignalP"/>
    </source>
</evidence>
<keyword evidence="4" id="KW-1185">Reference proteome</keyword>
<feature type="domain" description="Type IX secretion system protein PorV" evidence="2">
    <location>
        <begin position="42"/>
        <end position="281"/>
    </location>
</feature>
<organism evidence="3 4">
    <name type="scientific">Flammeovirga pacifica</name>
    <dbReference type="NCBI Taxonomy" id="915059"/>
    <lineage>
        <taxon>Bacteria</taxon>
        <taxon>Pseudomonadati</taxon>
        <taxon>Bacteroidota</taxon>
        <taxon>Cytophagia</taxon>
        <taxon>Cytophagales</taxon>
        <taxon>Flammeovirgaceae</taxon>
        <taxon>Flammeovirga</taxon>
    </lineage>
</organism>
<keyword evidence="1" id="KW-0732">Signal</keyword>
<dbReference type="InterPro" id="IPR045741">
    <property type="entry name" value="PorV"/>
</dbReference>
<comment type="caution">
    <text evidence="3">The sequence shown here is derived from an EMBL/GenBank/DDBJ whole genome shotgun (WGS) entry which is preliminary data.</text>
</comment>
<evidence type="ECO:0000313" key="3">
    <source>
        <dbReference type="EMBL" id="OHX67752.1"/>
    </source>
</evidence>
<name>A0A1S1Z3E5_FLAPC</name>
<dbReference type="Proteomes" id="UP000179797">
    <property type="component" value="Unassembled WGS sequence"/>
</dbReference>
<dbReference type="NCBIfam" id="NF033710">
    <property type="entry name" value="T9SS_OM_PorV"/>
    <property type="match status" value="1"/>
</dbReference>
<sequence length="411" mass="45539">MFNFKNSFALLLLLSIFVVEIKAQTGGSGNPPSNIINGGSANSNPIITAVPFLNISPEARGAAMGDMGVATSPDVSSSHWNPSKYAFIEDDWGASLSYNPWLQKIVGDMSLSYLSAYKRLNKRQTVGFSMRYFDLGSIQFTDDNGNTLQLFNPREYSFDGHFAMQLNKRYSMAVSARYIYSNLAGSLSGGNVDSKPAHGFAADISGYFTNPDVKLGQYSGVFAWGWNVSNIGTKMNYSASSQEDFLPTNLKLGTSLTLDLDAYNKLTFGVDMNKLLVPTPDSTYDFRSVGILEGMWNGLTKAPGGFSEKMKELMWSVGAEYWYNDMFAARMGYFYEHPDKGDRQYMQLGLGIKYQVVTLDFAYLLSFKRNNPLEDTLRFSLSFNFGGKNSIKKKKSYNPAGGNDVLDADDI</sequence>
<dbReference type="Gene3D" id="2.40.160.60">
    <property type="entry name" value="Outer membrane protein transport protein (OMPP1/FadL/TodX)"/>
    <property type="match status" value="2"/>
</dbReference>
<dbReference type="NCBIfam" id="NF033709">
    <property type="entry name" value="PorV_fam"/>
    <property type="match status" value="1"/>
</dbReference>
<dbReference type="RefSeq" id="WP_044228370.1">
    <property type="nucleotide sequence ID" value="NZ_JRYR02000001.1"/>
</dbReference>
<evidence type="ECO:0000259" key="2">
    <source>
        <dbReference type="Pfam" id="PF19572"/>
    </source>
</evidence>
<dbReference type="EMBL" id="JRYR02000001">
    <property type="protein sequence ID" value="OHX67752.1"/>
    <property type="molecule type" value="Genomic_DNA"/>
</dbReference>
<feature type="chain" id="PRO_5010316846" description="Type IX secretion system protein PorV domain-containing protein" evidence="1">
    <location>
        <begin position="24"/>
        <end position="411"/>
    </location>
</feature>
<dbReference type="Pfam" id="PF19572">
    <property type="entry name" value="PorV"/>
    <property type="match status" value="1"/>
</dbReference>
<accession>A0A1S1Z3E5</accession>
<dbReference type="OrthoDB" id="9758448at2"/>
<dbReference type="InterPro" id="IPR047799">
    <property type="entry name" value="T9SS_OM_PorV"/>
</dbReference>
<feature type="signal peptide" evidence="1">
    <location>
        <begin position="1"/>
        <end position="23"/>
    </location>
</feature>
<reference evidence="3 4" key="1">
    <citation type="journal article" date="2012" name="Int. J. Syst. Evol. Microbiol.">
        <title>Flammeovirga pacifica sp. nov., isolated from deep-sea sediment.</title>
        <authorList>
            <person name="Xu H."/>
            <person name="Fu Y."/>
            <person name="Yang N."/>
            <person name="Ding Z."/>
            <person name="Lai Q."/>
            <person name="Zeng R."/>
        </authorList>
    </citation>
    <scope>NUCLEOTIDE SEQUENCE [LARGE SCALE GENOMIC DNA]</scope>
    <source>
        <strain evidence="4">DSM 24597 / LMG 26175 / WPAGA1</strain>
    </source>
</reference>
<gene>
    <name evidence="3" type="ORF">NH26_16080</name>
</gene>
<dbReference type="AlphaFoldDB" id="A0A1S1Z3E5"/>
<proteinExistence type="predicted"/>
<dbReference type="STRING" id="915059.NH26_16080"/>
<evidence type="ECO:0000313" key="4">
    <source>
        <dbReference type="Proteomes" id="UP000179797"/>
    </source>
</evidence>
<protein>
    <recommendedName>
        <fullName evidence="2">Type IX secretion system protein PorV domain-containing protein</fullName>
    </recommendedName>
</protein>